<evidence type="ECO:0000256" key="1">
    <source>
        <dbReference type="ARBA" id="ARBA00004162"/>
    </source>
</evidence>
<proteinExistence type="predicted"/>
<dbReference type="Pfam" id="PF06160">
    <property type="entry name" value="EzrA"/>
    <property type="match status" value="1"/>
</dbReference>
<keyword evidence="3 8" id="KW-1133">Transmembrane helix</keyword>
<gene>
    <name evidence="9" type="ORF">C7384_1144</name>
</gene>
<comment type="subcellular location">
    <subcellularLocation>
        <location evidence="1">Cell membrane</location>
        <topology evidence="1">Single-pass membrane protein</topology>
    </subcellularLocation>
</comment>
<sequence>MWTFIIIAIAVLVVAAIIVVFLQRSYQNKAKQLGEIKARLVAFDINQDLIEARKLSLIGQSLKDYQTLESRYSGLEKNKFMAIDRQLELVLNGAAGVNLLKAKGDLDQLRDLVGEATDEVQAIRTGLKELNDTSQAHKKAIAELHGSYAIIRQSIDDQREAYGPAYHSLLQFINQLENDYQEFATLTESGDQAAASNVYEQLAMENTQLANMQTEIPDLFTSLNIKFVEQLAELFDGYQTLRHQGIIFLEDIADRLSLIDQQREVALALLVDLKIKETQQHIDKIEQQIQDVYDLLEGELNAQQDFQTNVKAVDHGLERLREQNQNLFVELERLRQSYRFTHHELENRRGFLEQIDMIGRNVTAANEQLHQAKITYSQAVGMQERWLNQMQEINTSQIELWQQIIGIEPAFQSAKQICDQNIDSIQSIRQRLERMNLPGLPKVYLEFYYSVSDEIKRLDDILRASLVDMDDVQRQLNIVVVDSDTLHEKTQKIVDEAIIAEQLLQYSNRYRQSNQMVAEASQEARQIYNNDYNYSKVMDVLGPVLDKVDAGIYDHIVESYQRHRNVI</sequence>
<dbReference type="RefSeq" id="WP_089940292.1">
    <property type="nucleotide sequence ID" value="NZ_CAKOEX010000014.1"/>
</dbReference>
<evidence type="ECO:0000256" key="8">
    <source>
        <dbReference type="SAM" id="Phobius"/>
    </source>
</evidence>
<comment type="caution">
    <text evidence="9">The sequence shown here is derived from an EMBL/GenBank/DDBJ whole genome shotgun (WGS) entry which is preliminary data.</text>
</comment>
<evidence type="ECO:0000256" key="7">
    <source>
        <dbReference type="SAM" id="Coils"/>
    </source>
</evidence>
<feature type="coiled-coil region" evidence="7">
    <location>
        <begin position="275"/>
        <end position="337"/>
    </location>
</feature>
<dbReference type="EMBL" id="QEKT01000014">
    <property type="protein sequence ID" value="PVY82328.1"/>
    <property type="molecule type" value="Genomic_DNA"/>
</dbReference>
<evidence type="ECO:0000256" key="4">
    <source>
        <dbReference type="ARBA" id="ARBA00023054"/>
    </source>
</evidence>
<accession>A0A2U1D3T7</accession>
<name>A0A2U1D3T7_9LACO</name>
<dbReference type="GO" id="GO:0000917">
    <property type="term" value="P:division septum assembly"/>
    <property type="evidence" value="ECO:0007669"/>
    <property type="project" value="UniProtKB-KW"/>
</dbReference>
<keyword evidence="6" id="KW-0132">Cell division</keyword>
<dbReference type="GO" id="GO:0005940">
    <property type="term" value="C:septin ring"/>
    <property type="evidence" value="ECO:0007669"/>
    <property type="project" value="InterPro"/>
</dbReference>
<evidence type="ECO:0000313" key="9">
    <source>
        <dbReference type="EMBL" id="PVY82328.1"/>
    </source>
</evidence>
<keyword evidence="6" id="KW-0717">Septation</keyword>
<dbReference type="AlphaFoldDB" id="A0A2U1D3T7"/>
<keyword evidence="6" id="KW-0131">Cell cycle</keyword>
<keyword evidence="4 7" id="KW-0175">Coiled coil</keyword>
<keyword evidence="10" id="KW-1185">Reference proteome</keyword>
<dbReference type="GO" id="GO:0005886">
    <property type="term" value="C:plasma membrane"/>
    <property type="evidence" value="ECO:0007669"/>
    <property type="project" value="UniProtKB-SubCell"/>
</dbReference>
<dbReference type="InterPro" id="IPR010379">
    <property type="entry name" value="EzrA"/>
</dbReference>
<evidence type="ECO:0000256" key="3">
    <source>
        <dbReference type="ARBA" id="ARBA00022989"/>
    </source>
</evidence>
<protein>
    <submittedName>
        <fullName evidence="9">Septation ring formation regulator</fullName>
    </submittedName>
</protein>
<evidence type="ECO:0000256" key="5">
    <source>
        <dbReference type="ARBA" id="ARBA00023136"/>
    </source>
</evidence>
<dbReference type="Proteomes" id="UP000245433">
    <property type="component" value="Unassembled WGS sequence"/>
</dbReference>
<evidence type="ECO:0000256" key="6">
    <source>
        <dbReference type="ARBA" id="ARBA00023210"/>
    </source>
</evidence>
<reference evidence="9 10" key="1">
    <citation type="submission" date="2018-04" db="EMBL/GenBank/DDBJ databases">
        <title>Genomic Encyclopedia of Type Strains, Phase IV (KMG-IV): sequencing the most valuable type-strain genomes for metagenomic binning, comparative biology and taxonomic classification.</title>
        <authorList>
            <person name="Goeker M."/>
        </authorList>
    </citation>
    <scope>NUCLEOTIDE SEQUENCE [LARGE SCALE GENOMIC DNA]</scope>
    <source>
        <strain evidence="9 10">DSM 28795</strain>
    </source>
</reference>
<keyword evidence="2 8" id="KW-0812">Transmembrane</keyword>
<feature type="transmembrane region" description="Helical" evidence="8">
    <location>
        <begin position="6"/>
        <end position="22"/>
    </location>
</feature>
<dbReference type="OrthoDB" id="1654473at2"/>
<keyword evidence="5 8" id="KW-0472">Membrane</keyword>
<evidence type="ECO:0000313" key="10">
    <source>
        <dbReference type="Proteomes" id="UP000245433"/>
    </source>
</evidence>
<dbReference type="GO" id="GO:0000921">
    <property type="term" value="P:septin ring assembly"/>
    <property type="evidence" value="ECO:0007669"/>
    <property type="project" value="InterPro"/>
</dbReference>
<organism evidence="9 10">
    <name type="scientific">Convivina intestini</name>
    <dbReference type="NCBI Taxonomy" id="1505726"/>
    <lineage>
        <taxon>Bacteria</taxon>
        <taxon>Bacillati</taxon>
        <taxon>Bacillota</taxon>
        <taxon>Bacilli</taxon>
        <taxon>Lactobacillales</taxon>
        <taxon>Lactobacillaceae</taxon>
        <taxon>Convivina</taxon>
    </lineage>
</organism>
<evidence type="ECO:0000256" key="2">
    <source>
        <dbReference type="ARBA" id="ARBA00022692"/>
    </source>
</evidence>